<keyword evidence="3" id="KW-0328">Glycosyltransferase</keyword>
<keyword evidence="4" id="KW-0808">Transferase</keyword>
<evidence type="ECO:0000256" key="4">
    <source>
        <dbReference type="ARBA" id="ARBA00022679"/>
    </source>
</evidence>
<dbReference type="AlphaFoldDB" id="A0AAY4C2S0"/>
<keyword evidence="5" id="KW-0812">Transmembrane</keyword>
<comment type="similarity">
    <text evidence="2">Belongs to the glycosyltransferase 29 family.</text>
</comment>
<protein>
    <recommendedName>
        <fullName evidence="14">ST8 alpha-N-acetyl-neuraminide alpha-2,8-sialyltransferase 6</fullName>
    </recommendedName>
</protein>
<dbReference type="Ensembl" id="ENSDCDT00010033941.1">
    <property type="protein sequence ID" value="ENSDCDP00010027450.1"/>
    <property type="gene ID" value="ENSDCDG00010017374.1"/>
</dbReference>
<dbReference type="Proteomes" id="UP000694580">
    <property type="component" value="Unplaced"/>
</dbReference>
<keyword evidence="6" id="KW-0735">Signal-anchor</keyword>
<dbReference type="GO" id="GO:0000139">
    <property type="term" value="C:Golgi membrane"/>
    <property type="evidence" value="ECO:0007669"/>
    <property type="project" value="UniProtKB-SubCell"/>
</dbReference>
<dbReference type="InterPro" id="IPR038578">
    <property type="entry name" value="GT29-like_sf"/>
</dbReference>
<evidence type="ECO:0000313" key="12">
    <source>
        <dbReference type="Ensembl" id="ENSDCDP00010027450.1"/>
    </source>
</evidence>
<keyword evidence="7" id="KW-1133">Transmembrane helix</keyword>
<evidence type="ECO:0000256" key="1">
    <source>
        <dbReference type="ARBA" id="ARBA00004323"/>
    </source>
</evidence>
<feature type="compositionally biased region" description="Low complexity" evidence="11">
    <location>
        <begin position="344"/>
        <end position="358"/>
    </location>
</feature>
<dbReference type="PANTHER" id="PTHR11987">
    <property type="entry name" value="ALPHA-2,8-SIALYLTRANSFERASE"/>
    <property type="match status" value="1"/>
</dbReference>
<evidence type="ECO:0000256" key="3">
    <source>
        <dbReference type="ARBA" id="ARBA00022676"/>
    </source>
</evidence>
<keyword evidence="9" id="KW-0472">Membrane</keyword>
<reference evidence="12" key="2">
    <citation type="submission" date="2025-09" db="UniProtKB">
        <authorList>
            <consortium name="Ensembl"/>
        </authorList>
    </citation>
    <scope>IDENTIFICATION</scope>
</reference>
<sequence length="375" mass="41880">MKLNMSLLSKAKINTCHCLSFRYMTSKSPSQDQKSSVIDSTDACPRDIISSVVQRYSVHWRKQEINYKYFRTLLKSSCSGYSVAVITQANTPLGSMILYDGEKRKPLTVTPAIFHTFAKDLPIGNVIETCAVVGNGGILANSSCGHKIDSAKFVFRCNLPPMNGFEKDVGNRTDLVTVNPSILLEKFAGLMEHRWPFVESLHPYGNSLMLIPAFSYGLNTPVSLRAVYTLEDFQSPVHPIFLNPKYLSNLAGFWHARGLHPVRLSSGFILASLALEVCIDVQLYGFWPFSQHPDGRQAVNNHYYDNRESKKKVHTMPVEFDHLLQLHEQGILRLHLGDCLPNDRQTASSTQTTSRAQTNRCGHAGATTTQTPTNS</sequence>
<feature type="compositionally biased region" description="Polar residues" evidence="11">
    <location>
        <begin position="366"/>
        <end position="375"/>
    </location>
</feature>
<gene>
    <name evidence="12" type="primary">st8sia6</name>
</gene>
<evidence type="ECO:0008006" key="14">
    <source>
        <dbReference type="Google" id="ProtNLM"/>
    </source>
</evidence>
<keyword evidence="8" id="KW-0333">Golgi apparatus</keyword>
<reference evidence="12" key="1">
    <citation type="submission" date="2025-08" db="UniProtKB">
        <authorList>
            <consortium name="Ensembl"/>
        </authorList>
    </citation>
    <scope>IDENTIFICATION</scope>
</reference>
<name>A0AAY4C2S0_9TELE</name>
<dbReference type="PANTHER" id="PTHR11987:SF50">
    <property type="entry name" value="ALPHA-2,8-SIALYLTRANSFERASE 8F"/>
    <property type="match status" value="1"/>
</dbReference>
<keyword evidence="10" id="KW-0325">Glycoprotein</keyword>
<proteinExistence type="inferred from homology"/>
<evidence type="ECO:0000313" key="13">
    <source>
        <dbReference type="Proteomes" id="UP000694580"/>
    </source>
</evidence>
<organism evidence="12 13">
    <name type="scientific">Denticeps clupeoides</name>
    <name type="common">denticle herring</name>
    <dbReference type="NCBI Taxonomy" id="299321"/>
    <lineage>
        <taxon>Eukaryota</taxon>
        <taxon>Metazoa</taxon>
        <taxon>Chordata</taxon>
        <taxon>Craniata</taxon>
        <taxon>Vertebrata</taxon>
        <taxon>Euteleostomi</taxon>
        <taxon>Actinopterygii</taxon>
        <taxon>Neopterygii</taxon>
        <taxon>Teleostei</taxon>
        <taxon>Clupei</taxon>
        <taxon>Clupeiformes</taxon>
        <taxon>Denticipitoidei</taxon>
        <taxon>Denticipitidae</taxon>
        <taxon>Denticeps</taxon>
    </lineage>
</organism>
<evidence type="ECO:0000256" key="5">
    <source>
        <dbReference type="ARBA" id="ARBA00022692"/>
    </source>
</evidence>
<dbReference type="GO" id="GO:0003828">
    <property type="term" value="F:alpha-N-acetylneuraminate alpha-2,8-sialyltransferase activity"/>
    <property type="evidence" value="ECO:0007669"/>
    <property type="project" value="TreeGrafter"/>
</dbReference>
<evidence type="ECO:0000256" key="2">
    <source>
        <dbReference type="ARBA" id="ARBA00006003"/>
    </source>
</evidence>
<keyword evidence="13" id="KW-1185">Reference proteome</keyword>
<dbReference type="InterPro" id="IPR050943">
    <property type="entry name" value="Glycosyltr_29_Sialyltrsf"/>
</dbReference>
<feature type="region of interest" description="Disordered" evidence="11">
    <location>
        <begin position="344"/>
        <end position="375"/>
    </location>
</feature>
<evidence type="ECO:0000256" key="9">
    <source>
        <dbReference type="ARBA" id="ARBA00023136"/>
    </source>
</evidence>
<evidence type="ECO:0000256" key="7">
    <source>
        <dbReference type="ARBA" id="ARBA00022989"/>
    </source>
</evidence>
<evidence type="ECO:0000256" key="6">
    <source>
        <dbReference type="ARBA" id="ARBA00022968"/>
    </source>
</evidence>
<comment type="subcellular location">
    <subcellularLocation>
        <location evidence="1">Golgi apparatus membrane</location>
        <topology evidence="1">Single-pass type II membrane protein</topology>
    </subcellularLocation>
</comment>
<dbReference type="GO" id="GO:0009311">
    <property type="term" value="P:oligosaccharide metabolic process"/>
    <property type="evidence" value="ECO:0007669"/>
    <property type="project" value="TreeGrafter"/>
</dbReference>
<dbReference type="Pfam" id="PF00777">
    <property type="entry name" value="Glyco_transf_29"/>
    <property type="match status" value="1"/>
</dbReference>
<dbReference type="GeneTree" id="ENSGT01030000234535"/>
<dbReference type="InterPro" id="IPR001675">
    <property type="entry name" value="Glyco_trans_29"/>
</dbReference>
<accession>A0AAY4C2S0</accession>
<dbReference type="GO" id="GO:0006491">
    <property type="term" value="P:N-glycan processing"/>
    <property type="evidence" value="ECO:0007669"/>
    <property type="project" value="TreeGrafter"/>
</dbReference>
<evidence type="ECO:0000256" key="11">
    <source>
        <dbReference type="SAM" id="MobiDB-lite"/>
    </source>
</evidence>
<dbReference type="Gene3D" id="3.90.1480.20">
    <property type="entry name" value="Glycosyl transferase family 29"/>
    <property type="match status" value="1"/>
</dbReference>
<evidence type="ECO:0000256" key="8">
    <source>
        <dbReference type="ARBA" id="ARBA00023034"/>
    </source>
</evidence>
<evidence type="ECO:0000256" key="10">
    <source>
        <dbReference type="ARBA" id="ARBA00023180"/>
    </source>
</evidence>